<evidence type="ECO:0000256" key="3">
    <source>
        <dbReference type="PROSITE-ProRule" id="PRU01248"/>
    </source>
</evidence>
<keyword evidence="7" id="KW-1185">Reference proteome</keyword>
<dbReference type="RefSeq" id="WP_218136193.1">
    <property type="nucleotide sequence ID" value="NZ_FNDJ01000022.1"/>
</dbReference>
<accession>A0A1G9HL93</accession>
<dbReference type="Gene3D" id="1.10.443.10">
    <property type="entry name" value="Intergrase catalytic core"/>
    <property type="match status" value="1"/>
</dbReference>
<organism evidence="6 7">
    <name type="scientific">Nonomuraea jiangxiensis</name>
    <dbReference type="NCBI Taxonomy" id="633440"/>
    <lineage>
        <taxon>Bacteria</taxon>
        <taxon>Bacillati</taxon>
        <taxon>Actinomycetota</taxon>
        <taxon>Actinomycetes</taxon>
        <taxon>Streptosporangiales</taxon>
        <taxon>Streptosporangiaceae</taxon>
        <taxon>Nonomuraea</taxon>
    </lineage>
</organism>
<dbReference type="InterPro" id="IPR011010">
    <property type="entry name" value="DNA_brk_join_enz"/>
</dbReference>
<dbReference type="AlphaFoldDB" id="A0A1G9HL93"/>
<evidence type="ECO:0000256" key="2">
    <source>
        <dbReference type="ARBA" id="ARBA00023172"/>
    </source>
</evidence>
<reference evidence="6 7" key="1">
    <citation type="submission" date="2016-10" db="EMBL/GenBank/DDBJ databases">
        <authorList>
            <person name="de Groot N.N."/>
        </authorList>
    </citation>
    <scope>NUCLEOTIDE SEQUENCE [LARGE SCALE GENOMIC DNA]</scope>
    <source>
        <strain evidence="6 7">CGMCC 4.6533</strain>
    </source>
</reference>
<dbReference type="Proteomes" id="UP000199202">
    <property type="component" value="Unassembled WGS sequence"/>
</dbReference>
<sequence>MTARKPNGRSSIFLGKDGLWHGWVTVGIKPDGSPDRRHRKGKTEAEVTRKVRELESQRESGRVNKAGRAPTVAEWMAEFLDVICARLVLSEKMAPRTLTDYRSKTRNWIVPLLGKHRLDRLTPEHLDTAYTTMLEEGLSSSSVLKVHRILSRALTIAVRRGRITRNVATLIDAPSTTTTEIEPLTGEEARQILAVAKTKRNGARWSVALALGIRQGEALGLRWSYIDLATGEIKAWVPDPAVGVRAWLQRSTRLWREVAPEGMQEELQGSPARPRLQAGLQEALPPLREAPLPQGLHQSCRQVLKADRRRSRLPATQGQEQAHPPVPSGAPGPSTSPQEAPDRRTAYGRG</sequence>
<dbReference type="GO" id="GO:0006310">
    <property type="term" value="P:DNA recombination"/>
    <property type="evidence" value="ECO:0007669"/>
    <property type="project" value="UniProtKB-KW"/>
</dbReference>
<gene>
    <name evidence="6" type="ORF">SAMN05421869_122142</name>
</gene>
<proteinExistence type="predicted"/>
<feature type="domain" description="Core-binding (CB)" evidence="5">
    <location>
        <begin position="70"/>
        <end position="158"/>
    </location>
</feature>
<feature type="region of interest" description="Disordered" evidence="4">
    <location>
        <begin position="30"/>
        <end position="65"/>
    </location>
</feature>
<name>A0A1G9HL93_9ACTN</name>
<dbReference type="GO" id="GO:0015074">
    <property type="term" value="P:DNA integration"/>
    <property type="evidence" value="ECO:0007669"/>
    <property type="project" value="InterPro"/>
</dbReference>
<keyword evidence="2" id="KW-0233">DNA recombination</keyword>
<evidence type="ECO:0000259" key="5">
    <source>
        <dbReference type="PROSITE" id="PS51900"/>
    </source>
</evidence>
<protein>
    <recommendedName>
        <fullName evidence="5">Core-binding (CB) domain-containing protein</fullName>
    </recommendedName>
</protein>
<evidence type="ECO:0000256" key="1">
    <source>
        <dbReference type="ARBA" id="ARBA00023125"/>
    </source>
</evidence>
<dbReference type="STRING" id="633440.SAMN05421869_122142"/>
<dbReference type="InterPro" id="IPR010998">
    <property type="entry name" value="Integrase_recombinase_N"/>
</dbReference>
<dbReference type="PROSITE" id="PS51900">
    <property type="entry name" value="CB"/>
    <property type="match status" value="1"/>
</dbReference>
<feature type="compositionally biased region" description="Basic and acidic residues" evidence="4">
    <location>
        <begin position="42"/>
        <end position="62"/>
    </location>
</feature>
<dbReference type="SUPFAM" id="SSF56349">
    <property type="entry name" value="DNA breaking-rejoining enzymes"/>
    <property type="match status" value="1"/>
</dbReference>
<evidence type="ECO:0000313" key="7">
    <source>
        <dbReference type="Proteomes" id="UP000199202"/>
    </source>
</evidence>
<dbReference type="InterPro" id="IPR044068">
    <property type="entry name" value="CB"/>
</dbReference>
<dbReference type="EMBL" id="FNDJ01000022">
    <property type="protein sequence ID" value="SDL13652.1"/>
    <property type="molecule type" value="Genomic_DNA"/>
</dbReference>
<evidence type="ECO:0000256" key="4">
    <source>
        <dbReference type="SAM" id="MobiDB-lite"/>
    </source>
</evidence>
<evidence type="ECO:0000313" key="6">
    <source>
        <dbReference type="EMBL" id="SDL13652.1"/>
    </source>
</evidence>
<keyword evidence="1 3" id="KW-0238">DNA-binding</keyword>
<feature type="compositionally biased region" description="Basic and acidic residues" evidence="4">
    <location>
        <begin position="340"/>
        <end position="350"/>
    </location>
</feature>
<dbReference type="Gene3D" id="1.10.150.130">
    <property type="match status" value="1"/>
</dbReference>
<feature type="region of interest" description="Disordered" evidence="4">
    <location>
        <begin position="307"/>
        <end position="350"/>
    </location>
</feature>
<dbReference type="GO" id="GO:0003677">
    <property type="term" value="F:DNA binding"/>
    <property type="evidence" value="ECO:0007669"/>
    <property type="project" value="UniProtKB-UniRule"/>
</dbReference>
<dbReference type="InterPro" id="IPR013762">
    <property type="entry name" value="Integrase-like_cat_sf"/>
</dbReference>